<dbReference type="CDD" id="cd07017">
    <property type="entry name" value="S14_ClpP_2"/>
    <property type="match status" value="1"/>
</dbReference>
<dbReference type="InterPro" id="IPR029045">
    <property type="entry name" value="ClpP/crotonase-like_dom_sf"/>
</dbReference>
<name>A0A410FUQ2_BIPS1</name>
<evidence type="ECO:0000256" key="12">
    <source>
        <dbReference type="RuleBase" id="RU003567"/>
    </source>
</evidence>
<dbReference type="PANTHER" id="PTHR10381">
    <property type="entry name" value="ATP-DEPENDENT CLP PROTEASE PROTEOLYTIC SUBUNIT"/>
    <property type="match status" value="1"/>
</dbReference>
<dbReference type="FunFam" id="3.90.226.10:FF:000002">
    <property type="entry name" value="ATP-dependent Clp protease proteolytic subunit"/>
    <property type="match status" value="1"/>
</dbReference>
<evidence type="ECO:0000256" key="5">
    <source>
        <dbReference type="ARBA" id="ARBA00022825"/>
    </source>
</evidence>
<evidence type="ECO:0000313" key="14">
    <source>
        <dbReference type="Proteomes" id="UP000287233"/>
    </source>
</evidence>
<dbReference type="GO" id="GO:0009368">
    <property type="term" value="C:endopeptidase Clp complex"/>
    <property type="evidence" value="ECO:0007669"/>
    <property type="project" value="TreeGrafter"/>
</dbReference>
<dbReference type="EMBL" id="CP034928">
    <property type="protein sequence ID" value="QAA76681.1"/>
    <property type="molecule type" value="Genomic_DNA"/>
</dbReference>
<evidence type="ECO:0000256" key="4">
    <source>
        <dbReference type="ARBA" id="ARBA00022801"/>
    </source>
</evidence>
<dbReference type="SUPFAM" id="SSF52096">
    <property type="entry name" value="ClpP/crotonase"/>
    <property type="match status" value="1"/>
</dbReference>
<dbReference type="InterPro" id="IPR001907">
    <property type="entry name" value="ClpP"/>
</dbReference>
<dbReference type="PANTHER" id="PTHR10381:SF70">
    <property type="entry name" value="ATP-DEPENDENT CLP PROTEASE PROTEOLYTIC SUBUNIT"/>
    <property type="match status" value="1"/>
</dbReference>
<comment type="catalytic activity">
    <reaction evidence="6 7 9">
        <text>Hydrolysis of proteins to small peptides in the presence of ATP and magnesium. alpha-casein is the usual test substrate. In the absence of ATP, only oligopeptides shorter than five residues are hydrolyzed (such as succinyl-Leu-Tyr-|-NHMec, and Leu-Tyr-Leu-|-Tyr-Trp, in which cleavage of the -Tyr-|-Leu- and -Tyr-|-Trp bonds also occurs).</text>
        <dbReference type="EC" id="3.4.21.92"/>
    </reaction>
</comment>
<dbReference type="GO" id="GO:0006515">
    <property type="term" value="P:protein quality control for misfolded or incompletely synthesized proteins"/>
    <property type="evidence" value="ECO:0007669"/>
    <property type="project" value="TreeGrafter"/>
</dbReference>
<protein>
    <recommendedName>
        <fullName evidence="7 12">ATP-dependent Clp protease proteolytic subunit</fullName>
        <ecNumber evidence="7 10">3.4.21.92</ecNumber>
    </recommendedName>
    <alternativeName>
        <fullName evidence="7">Endopeptidase Clp</fullName>
    </alternativeName>
</protein>
<feature type="active site" evidence="8">
    <location>
        <position position="112"/>
    </location>
</feature>
<evidence type="ECO:0000256" key="7">
    <source>
        <dbReference type="HAMAP-Rule" id="MF_00444"/>
    </source>
</evidence>
<reference evidence="14" key="1">
    <citation type="submission" date="2018-12" db="EMBL/GenBank/DDBJ databases">
        <title>Complete genome sequence of an uncultured bacterium of the candidate phylum Bipolaricaulota.</title>
        <authorList>
            <person name="Kadnikov V.V."/>
            <person name="Mardanov A.V."/>
            <person name="Beletsky A.V."/>
            <person name="Frank Y.A."/>
            <person name="Karnachuk O.V."/>
            <person name="Ravin N.V."/>
        </authorList>
    </citation>
    <scope>NUCLEOTIDE SEQUENCE [LARGE SCALE GENOMIC DNA]</scope>
</reference>
<dbReference type="Gene3D" id="3.90.226.10">
    <property type="entry name" value="2-enoyl-CoA Hydratase, Chain A, domain 1"/>
    <property type="match status" value="1"/>
</dbReference>
<dbReference type="KEGG" id="bih:BIP78_0915"/>
<dbReference type="EC" id="3.4.21.92" evidence="7 10"/>
<dbReference type="Proteomes" id="UP000287233">
    <property type="component" value="Chromosome"/>
</dbReference>
<keyword evidence="5 7" id="KW-0720">Serine protease</keyword>
<dbReference type="InterPro" id="IPR033135">
    <property type="entry name" value="ClpP_His_AS"/>
</dbReference>
<comment type="subunit">
    <text evidence="7">Fourteen ClpP subunits assemble into 2 heptameric rings which stack back to back to give a disk-like structure with a central cavity, resembling the structure of eukaryotic proteasomes.</text>
</comment>
<dbReference type="InterPro" id="IPR023562">
    <property type="entry name" value="ClpP/TepA"/>
</dbReference>
<dbReference type="GO" id="GO:0004252">
    <property type="term" value="F:serine-type endopeptidase activity"/>
    <property type="evidence" value="ECO:0007669"/>
    <property type="project" value="UniProtKB-UniRule"/>
</dbReference>
<comment type="function">
    <text evidence="7 11">Cleaves peptides in various proteins in a process that requires ATP hydrolysis. Has a chymotrypsin-like activity. Plays a major role in the degradation of misfolded proteins.</text>
</comment>
<evidence type="ECO:0000256" key="6">
    <source>
        <dbReference type="ARBA" id="ARBA00034021"/>
    </source>
</evidence>
<comment type="subcellular location">
    <subcellularLocation>
        <location evidence="7">Cytoplasm</location>
    </subcellularLocation>
</comment>
<evidence type="ECO:0000256" key="3">
    <source>
        <dbReference type="ARBA" id="ARBA00022670"/>
    </source>
</evidence>
<dbReference type="PRINTS" id="PR00127">
    <property type="entry name" value="CLPPROTEASEP"/>
</dbReference>
<organism evidence="13 14">
    <name type="scientific">Bipolaricaulis sibiricus</name>
    <dbReference type="NCBI Taxonomy" id="2501609"/>
    <lineage>
        <taxon>Bacteria</taxon>
        <taxon>Candidatus Bipolaricaulota</taxon>
        <taxon>Candidatus Bipolaricaulia</taxon>
        <taxon>Candidatus Bipolaricaulales</taxon>
        <taxon>Candidatus Bipolaricaulaceae</taxon>
        <taxon>Candidatus Bipolaricaulis</taxon>
    </lineage>
</organism>
<dbReference type="NCBIfam" id="NF009205">
    <property type="entry name" value="PRK12553.1"/>
    <property type="match status" value="1"/>
</dbReference>
<keyword evidence="3 7" id="KW-0645">Protease</keyword>
<dbReference type="GO" id="GO:0051117">
    <property type="term" value="F:ATPase binding"/>
    <property type="evidence" value="ECO:0007669"/>
    <property type="project" value="TreeGrafter"/>
</dbReference>
<proteinExistence type="inferred from homology"/>
<evidence type="ECO:0000313" key="13">
    <source>
        <dbReference type="EMBL" id="QAA76681.1"/>
    </source>
</evidence>
<gene>
    <name evidence="7" type="primary">clpP</name>
    <name evidence="13" type="ORF">BIP78_0915</name>
</gene>
<feature type="active site" evidence="7 9">
    <location>
        <position position="137"/>
    </location>
</feature>
<evidence type="ECO:0000256" key="1">
    <source>
        <dbReference type="ARBA" id="ARBA00007039"/>
    </source>
</evidence>
<dbReference type="AlphaFoldDB" id="A0A410FUQ2"/>
<evidence type="ECO:0000256" key="9">
    <source>
        <dbReference type="PROSITE-ProRule" id="PRU10086"/>
    </source>
</evidence>
<evidence type="ECO:0000256" key="8">
    <source>
        <dbReference type="PROSITE-ProRule" id="PRU10085"/>
    </source>
</evidence>
<dbReference type="Pfam" id="PF00574">
    <property type="entry name" value="CLP_protease"/>
    <property type="match status" value="1"/>
</dbReference>
<keyword evidence="2 7" id="KW-0963">Cytoplasm</keyword>
<feature type="active site" description="Nucleophile" evidence="7">
    <location>
        <position position="112"/>
    </location>
</feature>
<comment type="similarity">
    <text evidence="1 7 12">Belongs to the peptidase S14 family.</text>
</comment>
<accession>A0A410FUQ2</accession>
<dbReference type="GO" id="GO:0005737">
    <property type="term" value="C:cytoplasm"/>
    <property type="evidence" value="ECO:0007669"/>
    <property type="project" value="UniProtKB-SubCell"/>
</dbReference>
<dbReference type="HAMAP" id="MF_00444">
    <property type="entry name" value="ClpP"/>
    <property type="match status" value="1"/>
</dbReference>
<evidence type="ECO:0000256" key="10">
    <source>
        <dbReference type="RuleBase" id="RU000549"/>
    </source>
</evidence>
<keyword evidence="4 7" id="KW-0378">Hydrolase</keyword>
<sequence length="209" mass="23128">MTTEDGMKLQRFTEQERLMSYYDQVLARLFADRIIFLSGTIITGAPGRVMQYVGAEWIVSQLLSLEAEDPDKDIQLYINSPGGDVSAALAIYDTMQTTKCAVRTICVGVAASAAALILAGGAKGKRFSLPNSKILIHQPWVSGVGGQAVDLKIYADEIMKTRDRVNEILAKHTGQPKEKIEKDTDRDFWMSAEEAKAYGIVDEIIQPRR</sequence>
<dbReference type="PROSITE" id="PS00381">
    <property type="entry name" value="CLP_PROTEASE_SER"/>
    <property type="match status" value="1"/>
</dbReference>
<dbReference type="InterPro" id="IPR018215">
    <property type="entry name" value="ClpP_Ser_AS"/>
</dbReference>
<dbReference type="GO" id="GO:0004176">
    <property type="term" value="F:ATP-dependent peptidase activity"/>
    <property type="evidence" value="ECO:0007669"/>
    <property type="project" value="InterPro"/>
</dbReference>
<dbReference type="PROSITE" id="PS00382">
    <property type="entry name" value="CLP_PROTEASE_HIS"/>
    <property type="match status" value="1"/>
</dbReference>
<evidence type="ECO:0000256" key="11">
    <source>
        <dbReference type="RuleBase" id="RU000550"/>
    </source>
</evidence>
<evidence type="ECO:0000256" key="2">
    <source>
        <dbReference type="ARBA" id="ARBA00022490"/>
    </source>
</evidence>
<dbReference type="NCBIfam" id="NF001368">
    <property type="entry name" value="PRK00277.1"/>
    <property type="match status" value="1"/>
</dbReference>